<organism evidence="2 3">
    <name type="scientific">Streptomyces amritsarensis</name>
    <dbReference type="NCBI Taxonomy" id="681158"/>
    <lineage>
        <taxon>Bacteria</taxon>
        <taxon>Bacillati</taxon>
        <taxon>Actinomycetota</taxon>
        <taxon>Actinomycetes</taxon>
        <taxon>Kitasatosporales</taxon>
        <taxon>Streptomycetaceae</taxon>
        <taxon>Streptomyces</taxon>
    </lineage>
</organism>
<dbReference type="EMBL" id="MQUR01000001">
    <property type="protein sequence ID" value="OLZ73916.1"/>
    <property type="molecule type" value="Genomic_DNA"/>
</dbReference>
<accession>A0ABX3GCG9</accession>
<comment type="caution">
    <text evidence="2">The sequence shown here is derived from an EMBL/GenBank/DDBJ whole genome shotgun (WGS) entry which is preliminary data.</text>
</comment>
<reference evidence="2 3" key="1">
    <citation type="submission" date="2016-01" db="EMBL/GenBank/DDBJ databases">
        <title>Streptomyces amritsarensis strain MTCC 11845 genome sequencing and assembly.</title>
        <authorList>
            <person name="Sharma D."/>
            <person name="Nair G.R."/>
            <person name="Kaur G."/>
            <person name="Manhas R.K."/>
            <person name="Mayilraj S."/>
        </authorList>
    </citation>
    <scope>NUCLEOTIDE SEQUENCE [LARGE SCALE GENOMIC DNA]</scope>
    <source>
        <strain evidence="2 3">MTCC 11845</strain>
    </source>
</reference>
<evidence type="ECO:0000259" key="1">
    <source>
        <dbReference type="Pfam" id="PF00561"/>
    </source>
</evidence>
<protein>
    <submittedName>
        <fullName evidence="2">Alpha/beta hydrolase</fullName>
    </submittedName>
</protein>
<gene>
    <name evidence="2" type="ORF">AVW11_00085</name>
</gene>
<keyword evidence="3" id="KW-1185">Reference proteome</keyword>
<dbReference type="SUPFAM" id="SSF53474">
    <property type="entry name" value="alpha/beta-Hydrolases"/>
    <property type="match status" value="1"/>
</dbReference>
<keyword evidence="2" id="KW-0378">Hydrolase</keyword>
<dbReference type="PANTHER" id="PTHR43798">
    <property type="entry name" value="MONOACYLGLYCEROL LIPASE"/>
    <property type="match status" value="1"/>
</dbReference>
<sequence>MPVTATTETAPYAPYARTVRTVRTVRTGSGGPGLLLAHGGGGSVETNFGPVLDALAAGFSVVGVDYPGTGGTPRADEPLRLDDMADQLVAAADAEGLERFAVLGYSLGGNVAVRVAARHPQRVTAIVLTATFARSGNWLDLVGRLWKELAERGERELMASLLVPLVLNPTVLEGLTPGEVEQVVRDTAGSLPPGTADHVALLDGADLRAEIACLDVPALVVATTEDLLVPLALQRELADTLPGARLVELPTGHLPFAERPAEWAALVTDFLSGPAVR</sequence>
<feature type="domain" description="AB hydrolase-1" evidence="1">
    <location>
        <begin position="34"/>
        <end position="260"/>
    </location>
</feature>
<dbReference type="PANTHER" id="PTHR43798:SF5">
    <property type="entry name" value="MONOACYLGLYCEROL LIPASE ABHD6"/>
    <property type="match status" value="1"/>
</dbReference>
<dbReference type="PRINTS" id="PR00111">
    <property type="entry name" value="ABHYDROLASE"/>
</dbReference>
<dbReference type="InterPro" id="IPR029058">
    <property type="entry name" value="AB_hydrolase_fold"/>
</dbReference>
<dbReference type="InterPro" id="IPR000073">
    <property type="entry name" value="AB_hydrolase_1"/>
</dbReference>
<dbReference type="Pfam" id="PF00561">
    <property type="entry name" value="Abhydrolase_1"/>
    <property type="match status" value="1"/>
</dbReference>
<name>A0ABX3GCG9_9ACTN</name>
<dbReference type="Gene3D" id="3.40.50.1820">
    <property type="entry name" value="alpha/beta hydrolase"/>
    <property type="match status" value="1"/>
</dbReference>
<proteinExistence type="predicted"/>
<dbReference type="InterPro" id="IPR050266">
    <property type="entry name" value="AB_hydrolase_sf"/>
</dbReference>
<dbReference type="GO" id="GO:0016787">
    <property type="term" value="F:hydrolase activity"/>
    <property type="evidence" value="ECO:0007669"/>
    <property type="project" value="UniProtKB-KW"/>
</dbReference>
<dbReference type="Proteomes" id="UP000187151">
    <property type="component" value="Unassembled WGS sequence"/>
</dbReference>
<evidence type="ECO:0000313" key="3">
    <source>
        <dbReference type="Proteomes" id="UP000187151"/>
    </source>
</evidence>
<dbReference type="RefSeq" id="WP_076042856.1">
    <property type="nucleotide sequence ID" value="NZ_MQUR01000001.1"/>
</dbReference>
<evidence type="ECO:0000313" key="2">
    <source>
        <dbReference type="EMBL" id="OLZ73916.1"/>
    </source>
</evidence>